<reference evidence="2 3" key="1">
    <citation type="submission" date="2016-05" db="EMBL/GenBank/DDBJ databases">
        <title>Genome sequencing of Trichophyton rubrum CMCC(F)T1i isolated from hair.</title>
        <authorList>
            <person name="Zhan P."/>
            <person name="Tao Y."/>
            <person name="Liu W."/>
        </authorList>
    </citation>
    <scope>NUCLEOTIDE SEQUENCE [LARGE SCALE GENOMIC DNA]</scope>
    <source>
        <strain evidence="3">CMCC(F)T1i</strain>
    </source>
</reference>
<organism evidence="2 3">
    <name type="scientific">Trichophyton rubrum</name>
    <name type="common">Athlete's foot fungus</name>
    <name type="synonym">Epidermophyton rubrum</name>
    <dbReference type="NCBI Taxonomy" id="5551"/>
    <lineage>
        <taxon>Eukaryota</taxon>
        <taxon>Fungi</taxon>
        <taxon>Dikarya</taxon>
        <taxon>Ascomycota</taxon>
        <taxon>Pezizomycotina</taxon>
        <taxon>Eurotiomycetes</taxon>
        <taxon>Eurotiomycetidae</taxon>
        <taxon>Onygenales</taxon>
        <taxon>Arthrodermataceae</taxon>
        <taxon>Trichophyton</taxon>
    </lineage>
</organism>
<dbReference type="EMBL" id="LHPM01000009">
    <property type="protein sequence ID" value="OAL67970.1"/>
    <property type="molecule type" value="Genomic_DNA"/>
</dbReference>
<evidence type="ECO:0000313" key="3">
    <source>
        <dbReference type="Proteomes" id="UP000243015"/>
    </source>
</evidence>
<sequence length="130" mass="14329">MRWPPEWALPFSSSFRRRVATGQARFDGRRARWLAGKGGSVWLSPAGGRRADRWRREAAEEKKTRLGADGGGEVLHRPRLRSLCLLLDGRLAAARWWNDGEETSAAGENDGGRRSTAASGGARLMERQGG</sequence>
<feature type="region of interest" description="Disordered" evidence="1">
    <location>
        <begin position="100"/>
        <end position="130"/>
    </location>
</feature>
<name>A0A178F6A3_TRIRU</name>
<evidence type="ECO:0000256" key="1">
    <source>
        <dbReference type="SAM" id="MobiDB-lite"/>
    </source>
</evidence>
<dbReference type="AlphaFoldDB" id="A0A178F6A3"/>
<accession>A0A178F6A3</accession>
<feature type="compositionally biased region" description="Low complexity" evidence="1">
    <location>
        <begin position="114"/>
        <end position="123"/>
    </location>
</feature>
<evidence type="ECO:0000313" key="2">
    <source>
        <dbReference type="EMBL" id="OAL67970.1"/>
    </source>
</evidence>
<comment type="caution">
    <text evidence="2">The sequence shown here is derived from an EMBL/GenBank/DDBJ whole genome shotgun (WGS) entry which is preliminary data.</text>
</comment>
<proteinExistence type="predicted"/>
<gene>
    <name evidence="2" type="ORF">A7C99_1103</name>
</gene>
<protein>
    <submittedName>
        <fullName evidence="2">Uncharacterized protein</fullName>
    </submittedName>
</protein>
<dbReference type="Proteomes" id="UP000243015">
    <property type="component" value="Unassembled WGS sequence"/>
</dbReference>